<evidence type="ECO:0000256" key="3">
    <source>
        <dbReference type="ARBA" id="ARBA00022692"/>
    </source>
</evidence>
<dbReference type="Pfam" id="PF07690">
    <property type="entry name" value="MFS_1"/>
    <property type="match status" value="1"/>
</dbReference>
<dbReference type="GO" id="GO:0022857">
    <property type="term" value="F:transmembrane transporter activity"/>
    <property type="evidence" value="ECO:0007669"/>
    <property type="project" value="InterPro"/>
</dbReference>
<accession>A0A7A6MQX6</accession>
<name>A0A7A6MQX6_ECOLX</name>
<sequence>FIWLISWIISYKDDPRDHSGMTEEELEGVPIFEKKDLKVKAEPTPWRALIKRMGPTMGVYFCYGWTSWLFFTWLPTFFMHGRGMDLKSSALFTAGVFLSGVVGNTVGGVISDKVLKMTGNLVAARRNVILFSFISVLFLLVPVINTDSLLIMTICLSVAFFCLELTIGPIWAVPMDITPKYVGIASGLMNAGSAVAGIISPIVFGIIIDKTGNWSLPFYGSVALLIIGIFLTFFMRPDKSL</sequence>
<dbReference type="PANTHER" id="PTHR11662">
    <property type="entry name" value="SOLUTE CARRIER FAMILY 17"/>
    <property type="match status" value="1"/>
</dbReference>
<evidence type="ECO:0000256" key="5">
    <source>
        <dbReference type="ARBA" id="ARBA00023136"/>
    </source>
</evidence>
<dbReference type="InterPro" id="IPR036259">
    <property type="entry name" value="MFS_trans_sf"/>
</dbReference>
<feature type="non-terminal residue" evidence="9">
    <location>
        <position position="1"/>
    </location>
</feature>
<dbReference type="InterPro" id="IPR050382">
    <property type="entry name" value="MFS_Na/Anion_cotransporter"/>
</dbReference>
<evidence type="ECO:0000259" key="8">
    <source>
        <dbReference type="PROSITE" id="PS50850"/>
    </source>
</evidence>
<feature type="transmembrane region" description="Helical" evidence="7">
    <location>
        <begin position="127"/>
        <end position="144"/>
    </location>
</feature>
<feature type="transmembrane region" description="Helical" evidence="7">
    <location>
        <begin position="214"/>
        <end position="235"/>
    </location>
</feature>
<organism evidence="9">
    <name type="scientific">Escherichia coli</name>
    <dbReference type="NCBI Taxonomy" id="562"/>
    <lineage>
        <taxon>Bacteria</taxon>
        <taxon>Pseudomonadati</taxon>
        <taxon>Pseudomonadota</taxon>
        <taxon>Gammaproteobacteria</taxon>
        <taxon>Enterobacterales</taxon>
        <taxon>Enterobacteriaceae</taxon>
        <taxon>Escherichia</taxon>
    </lineage>
</organism>
<protein>
    <submittedName>
        <fullName evidence="9">MFS transporter</fullName>
    </submittedName>
</protein>
<evidence type="ECO:0000256" key="1">
    <source>
        <dbReference type="ARBA" id="ARBA00004141"/>
    </source>
</evidence>
<proteinExistence type="inferred from homology"/>
<reference evidence="9" key="1">
    <citation type="journal article" date="2018" name="Genome Biol.">
        <title>SKESA: strategic k-mer extension for scrupulous assemblies.</title>
        <authorList>
            <person name="Souvorov A."/>
            <person name="Agarwala R."/>
            <person name="Lipman D.J."/>
        </authorList>
    </citation>
    <scope>NUCLEOTIDE SEQUENCE</scope>
    <source>
        <strain evidence="9">EC00626</strain>
    </source>
</reference>
<evidence type="ECO:0000256" key="2">
    <source>
        <dbReference type="ARBA" id="ARBA00022475"/>
    </source>
</evidence>
<evidence type="ECO:0000256" key="7">
    <source>
        <dbReference type="SAM" id="Phobius"/>
    </source>
</evidence>
<gene>
    <name evidence="9" type="ORF">HL577_27430</name>
</gene>
<feature type="transmembrane region" description="Helical" evidence="7">
    <location>
        <begin position="57"/>
        <end position="78"/>
    </location>
</feature>
<comment type="similarity">
    <text evidence="6">Belongs to the major facilitator superfamily. Phthalate permease family.</text>
</comment>
<dbReference type="SUPFAM" id="SSF103473">
    <property type="entry name" value="MFS general substrate transporter"/>
    <property type="match status" value="1"/>
</dbReference>
<keyword evidence="2" id="KW-1003">Cell membrane</keyword>
<reference evidence="9" key="2">
    <citation type="submission" date="2019-09" db="EMBL/GenBank/DDBJ databases">
        <authorList>
            <consortium name="NCBI Pathogen Detection Project"/>
        </authorList>
    </citation>
    <scope>NUCLEOTIDE SEQUENCE</scope>
    <source>
        <strain evidence="9">EC00626</strain>
    </source>
</reference>
<feature type="domain" description="Major facilitator superfamily (MFS) profile" evidence="8">
    <location>
        <begin position="1"/>
        <end position="240"/>
    </location>
</feature>
<evidence type="ECO:0000313" key="9">
    <source>
        <dbReference type="EMBL" id="HAJ0974305.1"/>
    </source>
</evidence>
<keyword evidence="4 7" id="KW-1133">Transmembrane helix</keyword>
<feature type="transmembrane region" description="Helical" evidence="7">
    <location>
        <begin position="184"/>
        <end position="208"/>
    </location>
</feature>
<dbReference type="EMBL" id="DABGZH010000095">
    <property type="protein sequence ID" value="HAJ0974305.1"/>
    <property type="molecule type" value="Genomic_DNA"/>
</dbReference>
<keyword evidence="3 7" id="KW-0812">Transmembrane</keyword>
<dbReference type="InterPro" id="IPR011701">
    <property type="entry name" value="MFS"/>
</dbReference>
<comment type="caution">
    <text evidence="9">The sequence shown here is derived from an EMBL/GenBank/DDBJ whole genome shotgun (WGS) entry which is preliminary data.</text>
</comment>
<dbReference type="InterPro" id="IPR020846">
    <property type="entry name" value="MFS_dom"/>
</dbReference>
<evidence type="ECO:0000256" key="6">
    <source>
        <dbReference type="ARBA" id="ARBA00038514"/>
    </source>
</evidence>
<feature type="transmembrane region" description="Helical" evidence="7">
    <location>
        <begin position="90"/>
        <end position="115"/>
    </location>
</feature>
<dbReference type="AlphaFoldDB" id="A0A7A6MQX6"/>
<comment type="subcellular location">
    <subcellularLocation>
        <location evidence="1">Membrane</location>
        <topology evidence="1">Multi-pass membrane protein</topology>
    </subcellularLocation>
</comment>
<dbReference type="GO" id="GO:0016020">
    <property type="term" value="C:membrane"/>
    <property type="evidence" value="ECO:0007669"/>
    <property type="project" value="UniProtKB-SubCell"/>
</dbReference>
<keyword evidence="5 7" id="KW-0472">Membrane</keyword>
<feature type="transmembrane region" description="Helical" evidence="7">
    <location>
        <begin position="150"/>
        <end position="172"/>
    </location>
</feature>
<dbReference type="Gene3D" id="1.20.1250.20">
    <property type="entry name" value="MFS general substrate transporter like domains"/>
    <property type="match status" value="1"/>
</dbReference>
<dbReference type="PANTHER" id="PTHR11662:SF399">
    <property type="entry name" value="FI19708P1-RELATED"/>
    <property type="match status" value="1"/>
</dbReference>
<dbReference type="PROSITE" id="PS50850">
    <property type="entry name" value="MFS"/>
    <property type="match status" value="1"/>
</dbReference>
<evidence type="ECO:0000256" key="4">
    <source>
        <dbReference type="ARBA" id="ARBA00022989"/>
    </source>
</evidence>